<dbReference type="RefSeq" id="WP_375518147.1">
    <property type="nucleotide sequence ID" value="NZ_JBHIRY010000001.1"/>
</dbReference>
<proteinExistence type="predicted"/>
<evidence type="ECO:0000313" key="1">
    <source>
        <dbReference type="EMBL" id="MFB5758893.1"/>
    </source>
</evidence>
<name>A0ABV5BV55_9BACL</name>
<reference evidence="1 2" key="1">
    <citation type="submission" date="2024-09" db="EMBL/GenBank/DDBJ databases">
        <title>Paenibacillus zeirhizospherea sp. nov., isolated from surface of the maize (Zea mays) roots in a horticulture field, Hungary.</title>
        <authorList>
            <person name="Marton D."/>
            <person name="Farkas M."/>
            <person name="Bedics A."/>
            <person name="Toth E."/>
            <person name="Tancsics A."/>
            <person name="Boka K."/>
            <person name="Marati G."/>
            <person name="Kriszt B."/>
            <person name="Cserhati M."/>
        </authorList>
    </citation>
    <scope>NUCLEOTIDE SEQUENCE [LARGE SCALE GENOMIC DNA]</scope>
    <source>
        <strain evidence="1 2">JCM 18446</strain>
    </source>
</reference>
<sequence length="50" mass="6066">MKRSDANKFEIVTHHADEEEFKSHKQLENEVVIWMEYILKKYTLRASNDL</sequence>
<protein>
    <submittedName>
        <fullName evidence="1">Uncharacterized protein</fullName>
    </submittedName>
</protein>
<comment type="caution">
    <text evidence="1">The sequence shown here is derived from an EMBL/GenBank/DDBJ whole genome shotgun (WGS) entry which is preliminary data.</text>
</comment>
<accession>A0ABV5BV55</accession>
<keyword evidence="2" id="KW-1185">Reference proteome</keyword>
<dbReference type="EMBL" id="JBHIRY010000001">
    <property type="protein sequence ID" value="MFB5758893.1"/>
    <property type="molecule type" value="Genomic_DNA"/>
</dbReference>
<evidence type="ECO:0000313" key="2">
    <source>
        <dbReference type="Proteomes" id="UP001580430"/>
    </source>
</evidence>
<gene>
    <name evidence="1" type="ORF">ACE5LO_00660</name>
</gene>
<dbReference type="Proteomes" id="UP001580430">
    <property type="component" value="Unassembled WGS sequence"/>
</dbReference>
<organism evidence="1 2">
    <name type="scientific">Paenibacillus medicaginis</name>
    <dbReference type="NCBI Taxonomy" id="1470560"/>
    <lineage>
        <taxon>Bacteria</taxon>
        <taxon>Bacillati</taxon>
        <taxon>Bacillota</taxon>
        <taxon>Bacilli</taxon>
        <taxon>Bacillales</taxon>
        <taxon>Paenibacillaceae</taxon>
        <taxon>Paenibacillus</taxon>
    </lineage>
</organism>